<evidence type="ECO:0000256" key="1">
    <source>
        <dbReference type="SAM" id="MobiDB-lite"/>
    </source>
</evidence>
<organism evidence="2 3">
    <name type="scientific">Streptomyces spororaveus</name>
    <dbReference type="NCBI Taxonomy" id="284039"/>
    <lineage>
        <taxon>Bacteria</taxon>
        <taxon>Bacillati</taxon>
        <taxon>Actinomycetota</taxon>
        <taxon>Actinomycetes</taxon>
        <taxon>Kitasatosporales</taxon>
        <taxon>Streptomycetaceae</taxon>
        <taxon>Streptomyces</taxon>
    </lineage>
</organism>
<protein>
    <submittedName>
        <fullName evidence="2">Uncharacterized protein</fullName>
    </submittedName>
</protein>
<proteinExistence type="predicted"/>
<reference evidence="3" key="1">
    <citation type="submission" date="2023-07" db="EMBL/GenBank/DDBJ databases">
        <title>Whole genome shotgun sequence of Streptomyces spororaveus NBRC 15456.</title>
        <authorList>
            <person name="Komaki H."/>
            <person name="Tamura T."/>
        </authorList>
    </citation>
    <scope>NUCLEOTIDE SEQUENCE [LARGE SCALE GENOMIC DNA]</scope>
    <source>
        <strain evidence="3">NBRC 15456</strain>
    </source>
</reference>
<feature type="region of interest" description="Disordered" evidence="1">
    <location>
        <begin position="49"/>
        <end position="93"/>
    </location>
</feature>
<evidence type="ECO:0000313" key="2">
    <source>
        <dbReference type="EMBL" id="GHI74749.1"/>
    </source>
</evidence>
<keyword evidence="3" id="KW-1185">Reference proteome</keyword>
<sequence>MKCFNPLRRPRHAPAEPITDLSTPEARGDYAEALAAKEADYQSRLALVDFSRPPSPPVVRRRGDGDPPPTFALARKAARPVPPRASGLPDLVD</sequence>
<accession>A0ABQ3T2Z4</accession>
<name>A0ABQ3T2Z4_9ACTN</name>
<dbReference type="EMBL" id="BNED01000003">
    <property type="protein sequence ID" value="GHI74749.1"/>
    <property type="molecule type" value="Genomic_DNA"/>
</dbReference>
<gene>
    <name evidence="2" type="ORF">Sspor_03100</name>
</gene>
<dbReference type="Proteomes" id="UP000608522">
    <property type="component" value="Unassembled WGS sequence"/>
</dbReference>
<evidence type="ECO:0000313" key="3">
    <source>
        <dbReference type="Proteomes" id="UP000608522"/>
    </source>
</evidence>
<feature type="region of interest" description="Disordered" evidence="1">
    <location>
        <begin position="1"/>
        <end position="26"/>
    </location>
</feature>
<comment type="caution">
    <text evidence="2">The sequence shown here is derived from an EMBL/GenBank/DDBJ whole genome shotgun (WGS) entry which is preliminary data.</text>
</comment>